<comment type="subunit">
    <text evidence="4">Homotetramer.</text>
</comment>
<dbReference type="HAMAP" id="MF_01671">
    <property type="entry name" value="IolG"/>
    <property type="match status" value="1"/>
</dbReference>
<dbReference type="InterPro" id="IPR036291">
    <property type="entry name" value="NAD(P)-bd_dom_sf"/>
</dbReference>
<evidence type="ECO:0000259" key="5">
    <source>
        <dbReference type="Pfam" id="PF01408"/>
    </source>
</evidence>
<dbReference type="Proteomes" id="UP000461585">
    <property type="component" value="Unassembled WGS sequence"/>
</dbReference>
<organism evidence="7 8">
    <name type="scientific">Anaerotalea alkaliphila</name>
    <dbReference type="NCBI Taxonomy" id="2662126"/>
    <lineage>
        <taxon>Bacteria</taxon>
        <taxon>Bacillati</taxon>
        <taxon>Bacillota</taxon>
        <taxon>Clostridia</taxon>
        <taxon>Eubacteriales</taxon>
        <taxon>Anaerotalea</taxon>
    </lineage>
</organism>
<comment type="catalytic activity">
    <reaction evidence="4">
        <text>1D-chiro-inositol + NAD(+) = scyllo-inosine + NADH + H(+)</text>
        <dbReference type="Rhea" id="RHEA:25832"/>
        <dbReference type="ChEBI" id="CHEBI:15378"/>
        <dbReference type="ChEBI" id="CHEBI:27372"/>
        <dbReference type="ChEBI" id="CHEBI:50920"/>
        <dbReference type="ChEBI" id="CHEBI:57540"/>
        <dbReference type="ChEBI" id="CHEBI:57945"/>
        <dbReference type="EC" id="1.1.1.369"/>
    </reaction>
</comment>
<dbReference type="PANTHER" id="PTHR43593">
    <property type="match status" value="1"/>
</dbReference>
<dbReference type="SUPFAM" id="SSF51735">
    <property type="entry name" value="NAD(P)-binding Rossmann-fold domains"/>
    <property type="match status" value="1"/>
</dbReference>
<dbReference type="InterPro" id="IPR050424">
    <property type="entry name" value="Gfo-Idh-MocA_inositol_DH"/>
</dbReference>
<name>A0A7X5HTN5_9FIRM</name>
<dbReference type="AlphaFoldDB" id="A0A7X5HTN5"/>
<evidence type="ECO:0000256" key="2">
    <source>
        <dbReference type="ARBA" id="ARBA00023002"/>
    </source>
</evidence>
<keyword evidence="8" id="KW-1185">Reference proteome</keyword>
<evidence type="ECO:0000259" key="6">
    <source>
        <dbReference type="Pfam" id="PF02894"/>
    </source>
</evidence>
<protein>
    <recommendedName>
        <fullName evidence="4">Inositol 2-dehydrogenase/D-chiro-inositol 3-dehydrogenase</fullName>
        <ecNumber evidence="4">1.1.1.18</ecNumber>
        <ecNumber evidence="4">1.1.1.369</ecNumber>
    </recommendedName>
    <alternativeName>
        <fullName evidence="4">Myo-inositol 2-dehydrogenase/D-chiro-inositol 3-dehydrogenase</fullName>
        <shortName evidence="4">MI 2-dehydrogenase/DCI 3-dehydrogenase</shortName>
    </alternativeName>
</protein>
<dbReference type="InterPro" id="IPR023794">
    <property type="entry name" value="MI/DCI_dehydrogenase"/>
</dbReference>
<keyword evidence="2 4" id="KW-0560">Oxidoreductase</keyword>
<proteinExistence type="inferred from homology"/>
<dbReference type="EC" id="1.1.1.18" evidence="4"/>
<evidence type="ECO:0000313" key="7">
    <source>
        <dbReference type="EMBL" id="NDL66444.1"/>
    </source>
</evidence>
<accession>A0A7X5HTN5</accession>
<feature type="domain" description="Gfo/Idh/MocA-like oxidoreductase N-terminal" evidence="5">
    <location>
        <begin position="5"/>
        <end position="124"/>
    </location>
</feature>
<dbReference type="UniPathway" id="UPA00076">
    <property type="reaction ID" value="UER00143"/>
</dbReference>
<dbReference type="GO" id="GO:0000166">
    <property type="term" value="F:nucleotide binding"/>
    <property type="evidence" value="ECO:0007669"/>
    <property type="project" value="InterPro"/>
</dbReference>
<dbReference type="Gene3D" id="3.40.50.720">
    <property type="entry name" value="NAD(P)-binding Rossmann-like Domain"/>
    <property type="match status" value="1"/>
</dbReference>
<dbReference type="Gene3D" id="3.30.360.10">
    <property type="entry name" value="Dihydrodipicolinate Reductase, domain 2"/>
    <property type="match status" value="1"/>
</dbReference>
<dbReference type="SUPFAM" id="SSF55347">
    <property type="entry name" value="Glyceraldehyde-3-phosphate dehydrogenase-like, C-terminal domain"/>
    <property type="match status" value="1"/>
</dbReference>
<reference evidence="7 8" key="1">
    <citation type="submission" date="2020-01" db="EMBL/GenBank/DDBJ databases">
        <title>Anaeroalcalibacter tamaniensis gen. nov., sp. nov., moderately halophilic strictly anaerobic fermenter bacterium from mud volcano of Taman peninsula.</title>
        <authorList>
            <person name="Frolova A."/>
            <person name="Merkel A.Y."/>
            <person name="Slobodkin A.I."/>
        </authorList>
    </citation>
    <scope>NUCLEOTIDE SEQUENCE [LARGE SCALE GENOMIC DNA]</scope>
    <source>
        <strain evidence="7 8">F-3ap</strain>
    </source>
</reference>
<evidence type="ECO:0000256" key="1">
    <source>
        <dbReference type="ARBA" id="ARBA00010928"/>
    </source>
</evidence>
<dbReference type="GO" id="GO:0050112">
    <property type="term" value="F:inositol 2-dehydrogenase (NAD+) activity"/>
    <property type="evidence" value="ECO:0007669"/>
    <property type="project" value="UniProtKB-UniRule"/>
</dbReference>
<dbReference type="InterPro" id="IPR004104">
    <property type="entry name" value="Gfo/Idh/MocA-like_OxRdtase_C"/>
</dbReference>
<gene>
    <name evidence="4" type="primary">iolG</name>
    <name evidence="7" type="ORF">GXN74_01610</name>
</gene>
<dbReference type="Pfam" id="PF02894">
    <property type="entry name" value="GFO_IDH_MocA_C"/>
    <property type="match status" value="1"/>
</dbReference>
<comment type="pathway">
    <text evidence="4">Polyol metabolism; myo-inositol degradation into acetyl-CoA; acetyl-CoA from myo-inositol: step 1/7.</text>
</comment>
<sequence>MDKELRIGVVGTGAIGRTHLERINTQLQGGRVVAVSDVNKEFGKSVAEKYGCKFFEDGEELINSDEVDAIIVTTIDAYHEQYVSASIKAGKYVFCEKPLAAEKEGTKRIVDLEMAGGKKLVTVGFMRRYDPGYKQLKKLVEERTYGEPLMLHCAHRNYGVDESYDNSMPVENSMIHEIDVLRWLLDEDYATAEVVYPKKTKYAHEKLQDPQIMILTTKSGVRIDVEAFINSHYGYDIKCEVCCEEGIVNLPEPANAMVRTKAARITPICEDWSQRFVEAYNVELQEWINAVKAGRVDGPSSWDGYVGAITASAASKARDSQTIVKIEMEECPDFYK</sequence>
<keyword evidence="3 4" id="KW-0520">NAD</keyword>
<evidence type="ECO:0000313" key="8">
    <source>
        <dbReference type="Proteomes" id="UP000461585"/>
    </source>
</evidence>
<dbReference type="EMBL" id="JAAEEH010000002">
    <property type="protein sequence ID" value="NDL66444.1"/>
    <property type="molecule type" value="Genomic_DNA"/>
</dbReference>
<comment type="caution">
    <text evidence="7">The sequence shown here is derived from an EMBL/GenBank/DDBJ whole genome shotgun (WGS) entry which is preliminary data.</text>
</comment>
<dbReference type="EC" id="1.1.1.369" evidence="4"/>
<evidence type="ECO:0000256" key="3">
    <source>
        <dbReference type="ARBA" id="ARBA00023027"/>
    </source>
</evidence>
<dbReference type="PANTHER" id="PTHR43593:SF1">
    <property type="entry name" value="INOSITOL 2-DEHYDROGENASE"/>
    <property type="match status" value="1"/>
</dbReference>
<dbReference type="Pfam" id="PF01408">
    <property type="entry name" value="GFO_IDH_MocA"/>
    <property type="match status" value="1"/>
</dbReference>
<feature type="domain" description="Gfo/Idh/MocA-like oxidoreductase C-terminal" evidence="6">
    <location>
        <begin position="137"/>
        <end position="325"/>
    </location>
</feature>
<dbReference type="GO" id="GO:0019310">
    <property type="term" value="P:inositol catabolic process"/>
    <property type="evidence" value="ECO:0007669"/>
    <property type="project" value="UniProtKB-UniRule"/>
</dbReference>
<dbReference type="InterPro" id="IPR000683">
    <property type="entry name" value="Gfo/Idh/MocA-like_OxRdtase_N"/>
</dbReference>
<dbReference type="RefSeq" id="WP_162369166.1">
    <property type="nucleotide sequence ID" value="NZ_JAAEEH010000002.1"/>
</dbReference>
<comment type="function">
    <text evidence="4">Involved in the oxidation of myo-inositol (MI) and D-chiro-inositol (DCI) to 2-keto-myo-inositol (2KMI or 2-inosose) and 1-keto-D-chiro-inositol (1KDCI), respectively.</text>
</comment>
<comment type="similarity">
    <text evidence="1 4">Belongs to the Gfo/Idh/MocA family.</text>
</comment>
<evidence type="ECO:0000256" key="4">
    <source>
        <dbReference type="HAMAP-Rule" id="MF_01671"/>
    </source>
</evidence>
<comment type="catalytic activity">
    <reaction evidence="4">
        <text>myo-inositol + NAD(+) = scyllo-inosose + NADH + H(+)</text>
        <dbReference type="Rhea" id="RHEA:16949"/>
        <dbReference type="ChEBI" id="CHEBI:15378"/>
        <dbReference type="ChEBI" id="CHEBI:17268"/>
        <dbReference type="ChEBI" id="CHEBI:17811"/>
        <dbReference type="ChEBI" id="CHEBI:57540"/>
        <dbReference type="ChEBI" id="CHEBI:57945"/>
        <dbReference type="EC" id="1.1.1.18"/>
    </reaction>
</comment>